<dbReference type="SMART" id="SM00382">
    <property type="entry name" value="AAA"/>
    <property type="match status" value="1"/>
</dbReference>
<dbReference type="PANTHER" id="PTHR19229">
    <property type="entry name" value="ATP-BINDING CASSETTE TRANSPORTER SUBFAMILY A ABCA"/>
    <property type="match status" value="1"/>
</dbReference>
<evidence type="ECO:0000256" key="5">
    <source>
        <dbReference type="SAM" id="MobiDB-lite"/>
    </source>
</evidence>
<dbReference type="InterPro" id="IPR003439">
    <property type="entry name" value="ABC_transporter-like_ATP-bd"/>
</dbReference>
<keyword evidence="6" id="KW-0472">Membrane</keyword>
<feature type="region of interest" description="Disordered" evidence="5">
    <location>
        <begin position="749"/>
        <end position="768"/>
    </location>
</feature>
<dbReference type="SUPFAM" id="SSF56219">
    <property type="entry name" value="DNase I-like"/>
    <property type="match status" value="1"/>
</dbReference>
<feature type="region of interest" description="Disordered" evidence="5">
    <location>
        <begin position="620"/>
        <end position="696"/>
    </location>
</feature>
<feature type="compositionally biased region" description="Polar residues" evidence="5">
    <location>
        <begin position="679"/>
        <end position="691"/>
    </location>
</feature>
<evidence type="ECO:0000259" key="7">
    <source>
        <dbReference type="PROSITE" id="PS50893"/>
    </source>
</evidence>
<feature type="transmembrane region" description="Helical" evidence="6">
    <location>
        <begin position="1293"/>
        <end position="1316"/>
    </location>
</feature>
<evidence type="ECO:0000256" key="6">
    <source>
        <dbReference type="SAM" id="Phobius"/>
    </source>
</evidence>
<evidence type="ECO:0000256" key="2">
    <source>
        <dbReference type="ARBA" id="ARBA00022737"/>
    </source>
</evidence>
<dbReference type="Pfam" id="PF00005">
    <property type="entry name" value="ABC_tran"/>
    <property type="match status" value="1"/>
</dbReference>
<evidence type="ECO:0000256" key="1">
    <source>
        <dbReference type="ARBA" id="ARBA00022448"/>
    </source>
</evidence>
<dbReference type="EMBL" id="JADGIZ020000020">
    <property type="protein sequence ID" value="KAL2915890.1"/>
    <property type="molecule type" value="Genomic_DNA"/>
</dbReference>
<evidence type="ECO:0000313" key="9">
    <source>
        <dbReference type="Proteomes" id="UP001527925"/>
    </source>
</evidence>
<dbReference type="PROSITE" id="PS50893">
    <property type="entry name" value="ABC_TRANSPORTER_2"/>
    <property type="match status" value="1"/>
</dbReference>
<feature type="transmembrane region" description="Helical" evidence="6">
    <location>
        <begin position="1255"/>
        <end position="1278"/>
    </location>
</feature>
<feature type="compositionally biased region" description="Low complexity" evidence="5">
    <location>
        <begin position="665"/>
        <end position="678"/>
    </location>
</feature>
<keyword evidence="6" id="KW-0812">Transmembrane</keyword>
<keyword evidence="3" id="KW-0547">Nucleotide-binding</keyword>
<keyword evidence="6" id="KW-1133">Transmembrane helix</keyword>
<dbReference type="PANTHER" id="PTHR19229:SF36">
    <property type="entry name" value="ATP-BINDING CASSETTE SUB-FAMILY A MEMBER 2"/>
    <property type="match status" value="1"/>
</dbReference>
<dbReference type="Gene3D" id="3.40.50.300">
    <property type="entry name" value="P-loop containing nucleotide triphosphate hydrolases"/>
    <property type="match status" value="1"/>
</dbReference>
<dbReference type="InterPro" id="IPR003593">
    <property type="entry name" value="AAA+_ATPase"/>
</dbReference>
<feature type="compositionally biased region" description="Low complexity" evidence="5">
    <location>
        <begin position="570"/>
        <end position="585"/>
    </location>
</feature>
<evidence type="ECO:0000256" key="3">
    <source>
        <dbReference type="ARBA" id="ARBA00022741"/>
    </source>
</evidence>
<dbReference type="Proteomes" id="UP001527925">
    <property type="component" value="Unassembled WGS sequence"/>
</dbReference>
<keyword evidence="9" id="KW-1185">Reference proteome</keyword>
<dbReference type="PROSITE" id="PS00211">
    <property type="entry name" value="ABC_TRANSPORTER_1"/>
    <property type="match status" value="1"/>
</dbReference>
<keyword evidence="1" id="KW-0813">Transport</keyword>
<evidence type="ECO:0000256" key="4">
    <source>
        <dbReference type="ARBA" id="ARBA00022840"/>
    </source>
</evidence>
<keyword evidence="2" id="KW-0677">Repeat</keyword>
<organism evidence="8 9">
    <name type="scientific">Polyrhizophydium stewartii</name>
    <dbReference type="NCBI Taxonomy" id="2732419"/>
    <lineage>
        <taxon>Eukaryota</taxon>
        <taxon>Fungi</taxon>
        <taxon>Fungi incertae sedis</taxon>
        <taxon>Chytridiomycota</taxon>
        <taxon>Chytridiomycota incertae sedis</taxon>
        <taxon>Chytridiomycetes</taxon>
        <taxon>Rhizophydiales</taxon>
        <taxon>Rhizophydiales incertae sedis</taxon>
        <taxon>Polyrhizophydium</taxon>
    </lineage>
</organism>
<feature type="transmembrane region" description="Helical" evidence="6">
    <location>
        <begin position="1217"/>
        <end position="1235"/>
    </location>
</feature>
<dbReference type="InterPro" id="IPR036691">
    <property type="entry name" value="Endo/exonu/phosph_ase_sf"/>
</dbReference>
<dbReference type="SUPFAM" id="SSF52540">
    <property type="entry name" value="P-loop containing nucleoside triphosphate hydrolases"/>
    <property type="match status" value="1"/>
</dbReference>
<reference evidence="8 9" key="1">
    <citation type="submission" date="2023-09" db="EMBL/GenBank/DDBJ databases">
        <title>Pangenome analysis of Batrachochytrium dendrobatidis and related Chytrids.</title>
        <authorList>
            <person name="Yacoub M.N."/>
            <person name="Stajich J.E."/>
            <person name="James T.Y."/>
        </authorList>
    </citation>
    <scope>NUCLEOTIDE SEQUENCE [LARGE SCALE GENOMIC DNA]</scope>
    <source>
        <strain evidence="8 9">JEL0888</strain>
    </source>
</reference>
<feature type="transmembrane region" description="Helical" evidence="6">
    <location>
        <begin position="1362"/>
        <end position="1382"/>
    </location>
</feature>
<dbReference type="CDD" id="cd03263">
    <property type="entry name" value="ABC_subfamily_A"/>
    <property type="match status" value="1"/>
</dbReference>
<feature type="transmembrane region" description="Helical" evidence="6">
    <location>
        <begin position="1323"/>
        <end position="1342"/>
    </location>
</feature>
<dbReference type="Gene3D" id="3.60.10.10">
    <property type="entry name" value="Endonuclease/exonuclease/phosphatase"/>
    <property type="match status" value="1"/>
</dbReference>
<feature type="region of interest" description="Disordered" evidence="5">
    <location>
        <begin position="544"/>
        <end position="596"/>
    </location>
</feature>
<evidence type="ECO:0000313" key="8">
    <source>
        <dbReference type="EMBL" id="KAL2915890.1"/>
    </source>
</evidence>
<protein>
    <recommendedName>
        <fullName evidence="7">ABC transporter domain-containing protein</fullName>
    </recommendedName>
</protein>
<name>A0ABR4N8Q7_9FUNG</name>
<sequence>MASVQDIVMTASEHTAAPPQPAAVTLAPAQQPPAHPAVVRPTAPAEIQPDTVLHVQLAQSDFSPPAGTTAVSFAIPSGSDIDQICFAVNRHLRCPSDSPLTALPHSFSITRFDVSFRYNMAILFIDSSRVDDLPGTLRLPHHRFTTPRLCPLKPTVEYCLTGFLIAEPRYMPSITYTQLHKPFARFHREVRFSFPTKKSNKILFRIICKDLDDLFNISTARRRLNLKIGNPTSSDTHAFAVEKASLRLAPDHRALIASHKVIYLKSTTNPDTSWFSDNGLPLLNALTDPLPPPENLPDMIGLTETWVSSQPSPITPLLRLLRAYSPNLRYHLFDDRRDDFSGVRGLGTAILIHHRWAPFIGAVERIPGLLTGICLNRHHANQKIWFICVYNPHDKPGRDLVTAKINVIRNSLGPHDLLTVFGDLNAAPDPAVDRSPPKLHSRRERNLPAIMNHSDPLTPFRTLTGTFHFLHPNELAFTHHQPNPQTHSRIDLIIDLLPDCPAHKKGKRRHEIYSMSEHDYAPPSLAHSASAVFMTVLLSRSRTVPSRPAGVSVTTRPSLAGPIAAESQMRPSETSASSSVPSERPLVAQTPQGEAAAVADGGLRRNRTLPSRVALLQSFVGSPRSEKMSPAGTPGASQSPSLMSALGLRPERPLQPYATKPYPSAPSIAPSTTSTNSIGASTMDRSANPSKDTMRSGRIHMGSHAVSPQRRDTLAAHEVQVLSNPVSTPSVHITAVNFVSPVSSPSLASPHSSVSNSTHPTSPPRVDVRSLESGQGLVWRDNYRKNATDSFTLRAFSHKAIAFQRRQWFTNICCVTLCPFLMIMVAFVLKSVITSLSNSSGSFQILYCSDQLSINEQNWPIFNLSSYGITVTSGSTVPNANPNMPVKHANYFTRASLVDLSSRDVFSQLTSTTVAGSMPCTQWFGQMYPYNDSSVYERLPRTSTHPEYAFKDSLYASELNSGWLDVLQPIINGDSVAKQQQALSLVRSFAAYQMRPWAIVTLDPKVNATLIGTAPKQAALTSLSSIPNYVLNTGANASGMLDTIEPRYAIDISVSPLALKGAQKVPFFNFTGFTKQSQMDAYFESAIRNAVADLASVDSSALRSGMTDLQYASLLASVRSALNNVPYAGIVFNKIDHTNKDYAYVLQIGTDQRLARTPGFPLAGLRMLLQQAQLSNAIVRFSSQALQNAVITQGIRSLPQLGSSTFDIPFGSIIGRVLYPLGISFLIPIFTISLVRDKESRVVTMLRMNGLGSPFAYYLAEYVTFFATSIVSTAIFWGCGAATSLELFSRTEWSVLLILLVLWSNVQVTLAMFFNAISRQSRIALIFVFLIVVCGVVTAFILDQVFPNPGDYPLGLFVWPPLAFYRALGTLNNAATSSLRVPYTLSMLKPGDEVFSAIVALVVEIFVYLVLSVYLANVVPSEFGTNLPWHYPVSSLFGQRKKDSAVGAAVLDRKSPVLGSKDDAGGDDDVREERERVLSGDVDPTAPLVMRRMAKQYVSDAGERKLAVRDVTLAVDTGTVFGLLGPNGAGKTTLISILTGVYEPTHGSATLGGFDIVGEADAAFRSIGVCPQFDILWPDLTIEEHLFFYARLKGVAREFEREAVAAATELVKLETMRTRRVKNLSGGEKRRLSIAIALVADPRVVFLDEPTTGLDPEVRRVVWDVIARARGSRAILMTTHSMEEAEVCCQRIGIMAKGTMRCLGTAARLKELYGRGYKLHIYGASAQLDQAERFVQQVLPRGRASRIQMFNNMRVYVFQPTQEELANVFDAMSREHRRHGILSWGIGQTTLDEIFTSLISEDDA</sequence>
<keyword evidence="4" id="KW-0067">ATP-binding</keyword>
<comment type="caution">
    <text evidence="8">The sequence shown here is derived from an EMBL/GenBank/DDBJ whole genome shotgun (WGS) entry which is preliminary data.</text>
</comment>
<proteinExistence type="predicted"/>
<feature type="domain" description="ABC transporter" evidence="7">
    <location>
        <begin position="1488"/>
        <end position="1722"/>
    </location>
</feature>
<dbReference type="InterPro" id="IPR027417">
    <property type="entry name" value="P-loop_NTPase"/>
</dbReference>
<accession>A0ABR4N8Q7</accession>
<feature type="transmembrane region" description="Helical" evidence="6">
    <location>
        <begin position="1394"/>
        <end position="1416"/>
    </location>
</feature>
<dbReference type="InterPro" id="IPR026082">
    <property type="entry name" value="ABCA"/>
</dbReference>
<gene>
    <name evidence="8" type="ORF">HK105_204591</name>
</gene>
<dbReference type="InterPro" id="IPR017871">
    <property type="entry name" value="ABC_transporter-like_CS"/>
</dbReference>